<gene>
    <name evidence="3" type="ORF">DJ019_18165</name>
</gene>
<accession>A0A328B6S0</accession>
<evidence type="ECO:0000256" key="1">
    <source>
        <dbReference type="SAM" id="SignalP"/>
    </source>
</evidence>
<dbReference type="InterPro" id="IPR024983">
    <property type="entry name" value="CHAT_dom"/>
</dbReference>
<dbReference type="PANTHER" id="PTHR10098">
    <property type="entry name" value="RAPSYN-RELATED"/>
    <property type="match status" value="1"/>
</dbReference>
<dbReference type="Proteomes" id="UP000249524">
    <property type="component" value="Unassembled WGS sequence"/>
</dbReference>
<dbReference type="RefSeq" id="WP_111277702.1">
    <property type="nucleotide sequence ID" value="NZ_QFYS01000010.1"/>
</dbReference>
<evidence type="ECO:0000259" key="2">
    <source>
        <dbReference type="Pfam" id="PF12770"/>
    </source>
</evidence>
<keyword evidence="4" id="KW-1185">Reference proteome</keyword>
<evidence type="ECO:0000313" key="3">
    <source>
        <dbReference type="EMBL" id="RAK62783.1"/>
    </source>
</evidence>
<proteinExistence type="predicted"/>
<dbReference type="Pfam" id="PF12770">
    <property type="entry name" value="CHAT"/>
    <property type="match status" value="1"/>
</dbReference>
<comment type="caution">
    <text evidence="3">The sequence shown here is derived from an EMBL/GenBank/DDBJ whole genome shotgun (WGS) entry which is preliminary data.</text>
</comment>
<dbReference type="EMBL" id="QFYS01000010">
    <property type="protein sequence ID" value="RAK62783.1"/>
    <property type="molecule type" value="Genomic_DNA"/>
</dbReference>
<keyword evidence="1" id="KW-0732">Signal</keyword>
<feature type="domain" description="CHAT" evidence="2">
    <location>
        <begin position="524"/>
        <end position="797"/>
    </location>
</feature>
<feature type="signal peptide" evidence="1">
    <location>
        <begin position="1"/>
        <end position="32"/>
    </location>
</feature>
<evidence type="ECO:0000313" key="4">
    <source>
        <dbReference type="Proteomes" id="UP000249524"/>
    </source>
</evidence>
<reference evidence="3 4" key="1">
    <citation type="submission" date="2018-05" db="EMBL/GenBank/DDBJ databases">
        <authorList>
            <person name="Lanie J.A."/>
            <person name="Ng W.-L."/>
            <person name="Kazmierczak K.M."/>
            <person name="Andrzejewski T.M."/>
            <person name="Davidsen T.M."/>
            <person name="Wayne K.J."/>
            <person name="Tettelin H."/>
            <person name="Glass J.I."/>
            <person name="Rusch D."/>
            <person name="Podicherti R."/>
            <person name="Tsui H.-C.T."/>
            <person name="Winkler M.E."/>
        </authorList>
    </citation>
    <scope>NUCLEOTIDE SEQUENCE [LARGE SCALE GENOMIC DNA]</scope>
    <source>
        <strain evidence="3 4">BUT-10</strain>
    </source>
</reference>
<protein>
    <recommendedName>
        <fullName evidence="2">CHAT domain-containing protein</fullName>
    </recommendedName>
</protein>
<name>A0A328B6S0_9CAUL</name>
<sequence>MTRGRAVAKLRMPASGAMAVFLAAAVVGEAKAALSDSLCSPSGSAEVRSFPSSESLRQATALTETRLARRGAADPFPELATALDPPVTNAGRPSPAVLAEYCAAAGELMRISPQGSQLQAQAYLLSAFQIASGAGLQATASVAAYRLGLVSLSSPTVAGARGRRGVRGGTSAAVREASVAPGAGPCEVLARPAVLGATNLSLSVASLGCAADQAMAAGDARTAALATLRLARLRLAVAENAGEAGDAYRALAHRDAVEGLSIARGVPDPALRAEILGRLASTALDARAAPTPELAAAAVAIRAANAGAAAHSYAAALEARLALAAGDAAAARRLLEDALVHESQRDLPTRLPEWRLLLAEADPQNREAHVMAAYEALEAVRPLLPRFDPLTEETAFSLHMRDVFQSAVDVQLAGAEGGTQQLRVRDAQHIVEAYRQAELQSVFGSECIPVRDPLRPETLAAGEVLLYPILLPDRLELLYVTGGNGGATFRRLPPNRSVDRQAVARLVETAVLSLSYDEDEAWRPAVRQLYDLLIKPVEAELAPGAVLAVVPDGPLRSLPFAVLLDDQNRFLIQKTRVSVAPSLAYTEPGSGDTTRQQLLAASLEMEVRLPAGSFEKLEGTGAEARVAAVADGERIARSWVIENFRKADLVQALTREQVDVLHLATHASFNGRSDRAFIVANGEMILLSELRQILAQNRTRGDELDLLVLSACETAVGDDEASMGLAGAAVQAGARSAIASLWPVNDAGTAELMKSFYQLYRDGRSKSAALREAQLRMIESGGMNANPNIWAAFTLLGAWR</sequence>
<dbReference type="OrthoDB" id="580982at2"/>
<dbReference type="PANTHER" id="PTHR10098:SF112">
    <property type="entry name" value="SLR0380 PROTEIN"/>
    <property type="match status" value="1"/>
</dbReference>
<feature type="chain" id="PRO_5016242659" description="CHAT domain-containing protein" evidence="1">
    <location>
        <begin position="33"/>
        <end position="800"/>
    </location>
</feature>
<organism evidence="3 4">
    <name type="scientific">Phenylobacterium kunshanense</name>
    <dbReference type="NCBI Taxonomy" id="1445034"/>
    <lineage>
        <taxon>Bacteria</taxon>
        <taxon>Pseudomonadati</taxon>
        <taxon>Pseudomonadota</taxon>
        <taxon>Alphaproteobacteria</taxon>
        <taxon>Caulobacterales</taxon>
        <taxon>Caulobacteraceae</taxon>
        <taxon>Phenylobacterium</taxon>
    </lineage>
</organism>
<dbReference type="AlphaFoldDB" id="A0A328B6S0"/>